<dbReference type="GO" id="GO:0006366">
    <property type="term" value="P:transcription by RNA polymerase II"/>
    <property type="evidence" value="ECO:0007669"/>
    <property type="project" value="InterPro"/>
</dbReference>
<organism evidence="2 3">
    <name type="scientific">Hyalella azteca</name>
    <name type="common">Amphipod</name>
    <dbReference type="NCBI Taxonomy" id="294128"/>
    <lineage>
        <taxon>Eukaryota</taxon>
        <taxon>Metazoa</taxon>
        <taxon>Ecdysozoa</taxon>
        <taxon>Arthropoda</taxon>
        <taxon>Crustacea</taxon>
        <taxon>Multicrustacea</taxon>
        <taxon>Malacostraca</taxon>
        <taxon>Eumalacostraca</taxon>
        <taxon>Peracarida</taxon>
        <taxon>Amphipoda</taxon>
        <taxon>Senticaudata</taxon>
        <taxon>Talitrida</taxon>
        <taxon>Talitroidea</taxon>
        <taxon>Hyalellidae</taxon>
        <taxon>Hyalella</taxon>
    </lineage>
</organism>
<keyword evidence="2" id="KW-1185">Reference proteome</keyword>
<dbReference type="Pfam" id="PF15497">
    <property type="entry name" value="SNAPC5"/>
    <property type="match status" value="1"/>
</dbReference>
<sequence>MTLQAKLRVAELKVLKREEETLKTLLSKYKYQLNALKVEEFTLLTQLGKAQDRERRSRNSTPNSGGAHHSDSRPPSVAARGSRLSSRASSTETPPLSEHGSVVGETPPHGSPFPEDI</sequence>
<feature type="region of interest" description="Disordered" evidence="1">
    <location>
        <begin position="47"/>
        <end position="117"/>
    </location>
</feature>
<accession>A0A8B7NWP7</accession>
<dbReference type="GeneID" id="108674687"/>
<dbReference type="Proteomes" id="UP000694843">
    <property type="component" value="Unplaced"/>
</dbReference>
<dbReference type="RefSeq" id="XP_018018145.1">
    <property type="nucleotide sequence ID" value="XM_018162656.2"/>
</dbReference>
<evidence type="ECO:0000313" key="2">
    <source>
        <dbReference type="Proteomes" id="UP000694843"/>
    </source>
</evidence>
<proteinExistence type="predicted"/>
<gene>
    <name evidence="3" type="primary">LOC108674687</name>
</gene>
<dbReference type="InterPro" id="IPR029138">
    <property type="entry name" value="SNAPC5"/>
</dbReference>
<reference evidence="3" key="1">
    <citation type="submission" date="2025-08" db="UniProtKB">
        <authorList>
            <consortium name="RefSeq"/>
        </authorList>
    </citation>
    <scope>IDENTIFICATION</scope>
    <source>
        <tissue evidence="3">Whole organism</tissue>
    </source>
</reference>
<dbReference type="AlphaFoldDB" id="A0A8B7NWP7"/>
<dbReference type="KEGG" id="hazt:108674687"/>
<name>A0A8B7NWP7_HYAAZ</name>
<protein>
    <submittedName>
        <fullName evidence="3">Uncharacterized protein LOC108674687</fullName>
    </submittedName>
</protein>
<dbReference type="OrthoDB" id="10603521at2759"/>
<dbReference type="GO" id="GO:0005634">
    <property type="term" value="C:nucleus"/>
    <property type="evidence" value="ECO:0007669"/>
    <property type="project" value="InterPro"/>
</dbReference>
<feature type="compositionally biased region" description="Low complexity" evidence="1">
    <location>
        <begin position="76"/>
        <end position="90"/>
    </location>
</feature>
<dbReference type="GO" id="GO:0006384">
    <property type="term" value="P:transcription initiation at RNA polymerase III promoter"/>
    <property type="evidence" value="ECO:0007669"/>
    <property type="project" value="InterPro"/>
</dbReference>
<evidence type="ECO:0000313" key="3">
    <source>
        <dbReference type="RefSeq" id="XP_018018145.1"/>
    </source>
</evidence>
<evidence type="ECO:0000256" key="1">
    <source>
        <dbReference type="SAM" id="MobiDB-lite"/>
    </source>
</evidence>